<dbReference type="InterPro" id="IPR050271">
    <property type="entry name" value="UDP-glycosyltransferase"/>
</dbReference>
<dbReference type="Gene3D" id="3.40.50.2000">
    <property type="entry name" value="Glycogen Phosphorylase B"/>
    <property type="match status" value="2"/>
</dbReference>
<keyword evidence="3" id="KW-0614">Plasmid</keyword>
<keyword evidence="4" id="KW-1185">Reference proteome</keyword>
<dbReference type="Proteomes" id="UP000267268">
    <property type="component" value="Plasmid unnamed1"/>
</dbReference>
<evidence type="ECO:0000313" key="3">
    <source>
        <dbReference type="EMBL" id="AZQ65646.1"/>
    </source>
</evidence>
<dbReference type="GeneID" id="39493348"/>
<sequence>MSKKILFRIFPQESHHNATFTFAKILQQFGVEVIYMAISQMEGIVKQNGFKFIALPYEKDIMGKPSERIIGTKMDRLKQILPDLLIERRVNKVYINKITQKDFFEDIINEVNPDIIILDGTYKANIFHSFKYGIPIVILETTVSLINQKNKPPLSSSLIPANNVISELLVKLSWKKYHLKSYFLSKILGDVSKPVKELSKLYPKINVDYSRYFFLGYSNILELNSTIYEFDFDHDRPKNIFYLGPPSLSDRNNMHSDLFFKERFWQLKKEYKKIVYCSFGTMAWRYKNHESFIDKVLKYFYETKGIALIICIEGQLFRHKMREKYVSDNIVICRRVPQIYLLKASIDLMITHGGINSINECILTNTPMLVYPGAKNLDQTGNGARVKYHGLGERGTLKDSYKSIKKNIQSLLNNEIYKKNLLDFNDNINPKNYINLKDFLKHMENYSDIFLTN</sequence>
<dbReference type="GO" id="GO:0008194">
    <property type="term" value="F:UDP-glycosyltransferase activity"/>
    <property type="evidence" value="ECO:0007669"/>
    <property type="project" value="InterPro"/>
</dbReference>
<dbReference type="KEGG" id="fll:EI427_25770"/>
<dbReference type="AlphaFoldDB" id="A0A3S9PBP0"/>
<organism evidence="3 4">
    <name type="scientific">Flammeovirga pectinis</name>
    <dbReference type="NCBI Taxonomy" id="2494373"/>
    <lineage>
        <taxon>Bacteria</taxon>
        <taxon>Pseudomonadati</taxon>
        <taxon>Bacteroidota</taxon>
        <taxon>Cytophagia</taxon>
        <taxon>Cytophagales</taxon>
        <taxon>Flammeovirgaceae</taxon>
        <taxon>Flammeovirga</taxon>
    </lineage>
</organism>
<dbReference type="RefSeq" id="WP_126620567.1">
    <property type="nucleotide sequence ID" value="NZ_CP034564.1"/>
</dbReference>
<dbReference type="PANTHER" id="PTHR48043">
    <property type="entry name" value="EG:EG0003.4 PROTEIN-RELATED"/>
    <property type="match status" value="1"/>
</dbReference>
<geneLocation type="plasmid" evidence="3">
    <name>unnamed1</name>
</geneLocation>
<keyword evidence="2" id="KW-0808">Transferase</keyword>
<evidence type="ECO:0008006" key="5">
    <source>
        <dbReference type="Google" id="ProtNLM"/>
    </source>
</evidence>
<reference evidence="3 4" key="1">
    <citation type="submission" date="2018-12" db="EMBL/GenBank/DDBJ databases">
        <title>Flammeovirga pectinis sp. nov., isolated from the gut of the Korean scallop, Patinopecten yessoensis.</title>
        <authorList>
            <person name="Bae J.-W."/>
            <person name="Jeong Y.-S."/>
            <person name="Kang W."/>
        </authorList>
    </citation>
    <scope>NUCLEOTIDE SEQUENCE [LARGE SCALE GENOMIC DNA]</scope>
    <source>
        <strain evidence="3 4">L12M1</strain>
        <plasmid evidence="3 4">unnamed1</plasmid>
    </source>
</reference>
<accession>A0A3S9PBP0</accession>
<gene>
    <name evidence="3" type="ORF">EI427_25770</name>
</gene>
<dbReference type="CDD" id="cd03784">
    <property type="entry name" value="GT1_Gtf-like"/>
    <property type="match status" value="1"/>
</dbReference>
<evidence type="ECO:0000256" key="1">
    <source>
        <dbReference type="ARBA" id="ARBA00022676"/>
    </source>
</evidence>
<dbReference type="PANTHER" id="PTHR48043:SF145">
    <property type="entry name" value="FI06409P-RELATED"/>
    <property type="match status" value="1"/>
</dbReference>
<dbReference type="Pfam" id="PF00201">
    <property type="entry name" value="UDPGT"/>
    <property type="match status" value="1"/>
</dbReference>
<evidence type="ECO:0000256" key="2">
    <source>
        <dbReference type="ARBA" id="ARBA00022679"/>
    </source>
</evidence>
<name>A0A3S9PBP0_9BACT</name>
<dbReference type="SUPFAM" id="SSF53756">
    <property type="entry name" value="UDP-Glycosyltransferase/glycogen phosphorylase"/>
    <property type="match status" value="1"/>
</dbReference>
<dbReference type="EMBL" id="CP034564">
    <property type="protein sequence ID" value="AZQ65646.1"/>
    <property type="molecule type" value="Genomic_DNA"/>
</dbReference>
<protein>
    <recommendedName>
        <fullName evidence="5">Glycosyl transferase family 28 C-terminal domain-containing protein</fullName>
    </recommendedName>
</protein>
<keyword evidence="1" id="KW-0328">Glycosyltransferase</keyword>
<dbReference type="InterPro" id="IPR002213">
    <property type="entry name" value="UDP_glucos_trans"/>
</dbReference>
<dbReference type="OrthoDB" id="9805366at2"/>
<proteinExistence type="predicted"/>
<evidence type="ECO:0000313" key="4">
    <source>
        <dbReference type="Proteomes" id="UP000267268"/>
    </source>
</evidence>